<evidence type="ECO:0000313" key="3">
    <source>
        <dbReference type="Proteomes" id="UP001196509"/>
    </source>
</evidence>
<comment type="caution">
    <text evidence="2">The sequence shown here is derived from an EMBL/GenBank/DDBJ whole genome shotgun (WGS) entry which is preliminary data.</text>
</comment>
<dbReference type="RefSeq" id="WP_220228525.1">
    <property type="nucleotide sequence ID" value="NZ_JAICBX010000002.1"/>
</dbReference>
<evidence type="ECO:0000313" key="2">
    <source>
        <dbReference type="EMBL" id="MBW8637852.1"/>
    </source>
</evidence>
<gene>
    <name evidence="2" type="ORF">K1W69_11695</name>
</gene>
<sequence>MFKANRFFRRDCGIEMSRRRQRQHLGDLSSHLLRDIGMTIRVSDRHWRDR</sequence>
<proteinExistence type="predicted"/>
<dbReference type="Proteomes" id="UP001196509">
    <property type="component" value="Unassembled WGS sequence"/>
</dbReference>
<reference evidence="2" key="1">
    <citation type="submission" date="2021-08" db="EMBL/GenBank/DDBJ databases">
        <title>Hoeflea bacterium WL0058 sp. nov., isolated from the sediment.</title>
        <authorList>
            <person name="Wang L."/>
            <person name="Zhang D."/>
        </authorList>
    </citation>
    <scope>NUCLEOTIDE SEQUENCE</scope>
    <source>
        <strain evidence="2">WL0058</strain>
    </source>
</reference>
<protein>
    <submittedName>
        <fullName evidence="2">DUF1127 domain-containing protein</fullName>
    </submittedName>
</protein>
<accession>A0AAE3D1F0</accession>
<dbReference type="Pfam" id="PF06568">
    <property type="entry name" value="YjiS-like"/>
    <property type="match status" value="1"/>
</dbReference>
<organism evidence="2 3">
    <name type="scientific">Flavimaribacter sediminis</name>
    <dbReference type="NCBI Taxonomy" id="2865987"/>
    <lineage>
        <taxon>Bacteria</taxon>
        <taxon>Pseudomonadati</taxon>
        <taxon>Pseudomonadota</taxon>
        <taxon>Alphaproteobacteria</taxon>
        <taxon>Hyphomicrobiales</taxon>
        <taxon>Rhizobiaceae</taxon>
        <taxon>Flavimaribacter</taxon>
    </lineage>
</organism>
<keyword evidence="3" id="KW-1185">Reference proteome</keyword>
<name>A0AAE3D1F0_9HYPH</name>
<feature type="domain" description="YjiS-like" evidence="1">
    <location>
        <begin position="16"/>
        <end position="39"/>
    </location>
</feature>
<dbReference type="EMBL" id="JAICBX010000002">
    <property type="protein sequence ID" value="MBW8637852.1"/>
    <property type="molecule type" value="Genomic_DNA"/>
</dbReference>
<dbReference type="InterPro" id="IPR009506">
    <property type="entry name" value="YjiS-like"/>
</dbReference>
<dbReference type="AlphaFoldDB" id="A0AAE3D1F0"/>
<evidence type="ECO:0000259" key="1">
    <source>
        <dbReference type="Pfam" id="PF06568"/>
    </source>
</evidence>